<name>Q2GMS8_CHAGB</name>
<dbReference type="OrthoDB" id="427518at2759"/>
<dbReference type="PANTHER" id="PTHR46082">
    <property type="entry name" value="ATP/GTP-BINDING PROTEIN-RELATED"/>
    <property type="match status" value="1"/>
</dbReference>
<reference evidence="3" key="1">
    <citation type="journal article" date="2015" name="Genome Announc.">
        <title>Draft genome sequence of the cellulolytic fungus Chaetomium globosum.</title>
        <authorList>
            <person name="Cuomo C.A."/>
            <person name="Untereiner W.A."/>
            <person name="Ma L.-J."/>
            <person name="Grabherr M."/>
            <person name="Birren B.W."/>
        </authorList>
    </citation>
    <scope>NUCLEOTIDE SEQUENCE [LARGE SCALE GENOMIC DNA]</scope>
    <source>
        <strain evidence="3">ATCC 6205 / CBS 148.51 / DSM 1962 / NBRC 6347 / NRRL 1970</strain>
    </source>
</reference>
<dbReference type="PRINTS" id="PR00381">
    <property type="entry name" value="KINESINLIGHT"/>
</dbReference>
<sequence>MDLTRPRRPTTRAEFEIAVICALPLEADAVDALFDQHWDDDGPPYDKAASDPNAYSTGAVGRHNVVLAHMPGMGKVSAAAVAANCRASFPNIKLALIVGVCGVVPFRPGGSGGMTETVLGDVIISDGVVQYDLGRRLPEKFIMKDTLLDTPGRPNTEIRALLAKLKGLRSRKILQGKMAGYMDVLLGEPELAAAYPGAAQDRLFETTYRHVSDGKSCEECGCDGKLVPRTRLEQGDGQPAVHFGLIASGDTVMKSGKDRDDIAREAGVIGFEMEGAGVWDNFPCVVIKGACDYADSHKNNVWQRKTQIALAYTYWLQRTSPEVSVFWVHASNAERFRQAYASIAQECQVPGYDNPKEDVLLLVKAWLERKERSRWLMVLDNADDMQLFFGQQGGSEPDNLSNHEGNLGRYLPECPHGAILVTTRNKQAGSRLTKGKRPIEVGKMDEGETDQLLRARLDGISVASNESSALSSRLEHLPLALVQAAAFIQENTIAVGKYLELLHSSDQVLVDLLSEEFEIDARASETPRAVAETWILSFEQIQRQNGFAGELLSLMSLFDRQAIPLEFLSHYSKEQGREQRGEIQLTKALGVLKAFCFVVEDKDRGFDIHRLVQLVTQRWLGRQGTMGRFAEQALSVVSQAYPYGGYENRAICSALLPHAYAVLRLVSTGSKDERVARASLLHCTAGFFSYQGQWNEAEEFQLQARRLRREVLGEEHPSTLTSMANLASTYRNQGRWKEAESLEVQVMETRKRVLGEEHPATLTTMANLASTYRNQGRWKEAESLEVQVMETRKRVLGEEHPDTLTSMGNLASTYRNQGRWKEAESLLVQVMETFKRVLGEEHPSTLTSMGNLASTYSNQGRWKEAESLEVQVMETRKRVLGEEHPSTLTSMANLASTYRNQGRWKEAESLLVQVMETRKRVLGEEHPDTLTSMANLASTYSNQGRWKEAESLEVQVMETRKRLLGEEHPSTLTSMGNLASTFWNQGRWKEAESLEVQVMETRKKVLGEEHPSTLTSMSNLASTYSNQGRWKEAESLEVQVIETRKRVLGEEHPDTLTSMGNLASTYSNQGRWKEAESLEVQVMETRKRVLGEEHPDTLTSMGNLASTYSNQGRWKEAESLEVQVMETRKRVLGEEHPDTLTSMANLASTYSNQGRWKEAESLEVQVMETRKRVLGEEHPDTLTSMTNLASTFWNQGRWKQAESLERKIDSNGGAIAFVDDFTTWVTGPTAQSTRKGIEAIIDQALDWEKRSGATFEADKTAVIHFTRKAYKANSETFTIKGQDVQPKNHVKILRVVIDAKLRYKEHIARAASKGLSAAMELKRLSGLSPATARQLFTTMVAPVVDYASSVWMHQCNWKTTPAIHRVQRVAAQGIIGTFSTVATRVAEAEAHIPTAQDRFWKMAIKMWTDIHTLPETNPLRNTTSRMRKFRRSYRSPFFQVADLLKDVPLDSLETIAPVVLAPWERRVRTTVDGTGIQQKETEWAVGIAVSSSARNNMVGIGGAVRLPLSARDGSRNEAFTIALGSRSEQNPFSGELAAIGYALRWIHNIRYRKTILATSNKAAVMALEHPANNISVRRTMR</sequence>
<dbReference type="HOGENOM" id="CLU_245089_0_0_1"/>
<dbReference type="OMA" id="EMQVMEI"/>
<dbReference type="Gene3D" id="1.25.40.10">
    <property type="entry name" value="Tetratricopeptide repeat domain"/>
    <property type="match status" value="3"/>
</dbReference>
<dbReference type="PANTHER" id="PTHR46082:SF6">
    <property type="entry name" value="AAA+ ATPASE DOMAIN-CONTAINING PROTEIN-RELATED"/>
    <property type="match status" value="1"/>
</dbReference>
<dbReference type="SUPFAM" id="SSF52540">
    <property type="entry name" value="P-loop containing nucleoside triphosphate hydrolases"/>
    <property type="match status" value="1"/>
</dbReference>
<dbReference type="eggNOG" id="KOG1075">
    <property type="taxonomic scope" value="Eukaryota"/>
</dbReference>
<organism evidence="2 3">
    <name type="scientific">Chaetomium globosum (strain ATCC 6205 / CBS 148.51 / DSM 1962 / NBRC 6347 / NRRL 1970)</name>
    <name type="common">Soil fungus</name>
    <dbReference type="NCBI Taxonomy" id="306901"/>
    <lineage>
        <taxon>Eukaryota</taxon>
        <taxon>Fungi</taxon>
        <taxon>Dikarya</taxon>
        <taxon>Ascomycota</taxon>
        <taxon>Pezizomycotina</taxon>
        <taxon>Sordariomycetes</taxon>
        <taxon>Sordariomycetidae</taxon>
        <taxon>Sordariales</taxon>
        <taxon>Chaetomiaceae</taxon>
        <taxon>Chaetomium</taxon>
    </lineage>
</organism>
<evidence type="ECO:0000313" key="2">
    <source>
        <dbReference type="EMBL" id="EAQ82908.1"/>
    </source>
</evidence>
<dbReference type="Pfam" id="PF13424">
    <property type="entry name" value="TPR_12"/>
    <property type="match status" value="3"/>
</dbReference>
<protein>
    <recommendedName>
        <fullName evidence="1">Nucleoside phosphorylase domain-containing protein</fullName>
    </recommendedName>
</protein>
<accession>Q2GMS8</accession>
<dbReference type="InterPro" id="IPR027417">
    <property type="entry name" value="P-loop_NTPase"/>
</dbReference>
<dbReference type="SUPFAM" id="SSF53167">
    <property type="entry name" value="Purine and uridine phosphorylases"/>
    <property type="match status" value="1"/>
</dbReference>
<dbReference type="Gene3D" id="3.40.50.1580">
    <property type="entry name" value="Nucleoside phosphorylase domain"/>
    <property type="match status" value="1"/>
</dbReference>
<dbReference type="NCBIfam" id="NF040586">
    <property type="entry name" value="FxSxx_TPR"/>
    <property type="match status" value="1"/>
</dbReference>
<dbReference type="Proteomes" id="UP000001056">
    <property type="component" value="Unassembled WGS sequence"/>
</dbReference>
<dbReference type="Pfam" id="PF13176">
    <property type="entry name" value="TPR_7"/>
    <property type="match status" value="1"/>
</dbReference>
<dbReference type="InterPro" id="IPR035994">
    <property type="entry name" value="Nucleoside_phosphorylase_sf"/>
</dbReference>
<dbReference type="InterPro" id="IPR000845">
    <property type="entry name" value="Nucleoside_phosphorylase_d"/>
</dbReference>
<dbReference type="eggNOG" id="KOG1840">
    <property type="taxonomic scope" value="Eukaryota"/>
</dbReference>
<dbReference type="GO" id="GO:0003824">
    <property type="term" value="F:catalytic activity"/>
    <property type="evidence" value="ECO:0007669"/>
    <property type="project" value="InterPro"/>
</dbReference>
<feature type="domain" description="Nucleoside phosphorylase" evidence="1">
    <location>
        <begin position="16"/>
        <end position="278"/>
    </location>
</feature>
<dbReference type="RefSeq" id="XP_001225993.1">
    <property type="nucleotide sequence ID" value="XM_001225992.1"/>
</dbReference>
<dbReference type="Pfam" id="PF01048">
    <property type="entry name" value="PNP_UDP_1"/>
    <property type="match status" value="1"/>
</dbReference>
<dbReference type="InParanoid" id="Q2GMS8"/>
<dbReference type="GeneID" id="4397325"/>
<dbReference type="VEuPathDB" id="FungiDB:CHGG_10726"/>
<dbReference type="EMBL" id="CH408036">
    <property type="protein sequence ID" value="EAQ82908.1"/>
    <property type="molecule type" value="Genomic_DNA"/>
</dbReference>
<dbReference type="InterPro" id="IPR011990">
    <property type="entry name" value="TPR-like_helical_dom_sf"/>
</dbReference>
<dbReference type="GO" id="GO:0009116">
    <property type="term" value="P:nucleoside metabolic process"/>
    <property type="evidence" value="ECO:0007669"/>
    <property type="project" value="InterPro"/>
</dbReference>
<dbReference type="SUPFAM" id="SSF48452">
    <property type="entry name" value="TPR-like"/>
    <property type="match status" value="4"/>
</dbReference>
<proteinExistence type="predicted"/>
<keyword evidence="3" id="KW-1185">Reference proteome</keyword>
<dbReference type="InterPro" id="IPR053137">
    <property type="entry name" value="NLR-like"/>
</dbReference>
<dbReference type="InterPro" id="IPR019734">
    <property type="entry name" value="TPR_rpt"/>
</dbReference>
<evidence type="ECO:0000259" key="1">
    <source>
        <dbReference type="Pfam" id="PF01048"/>
    </source>
</evidence>
<dbReference type="Pfam" id="PF13374">
    <property type="entry name" value="TPR_10"/>
    <property type="match status" value="6"/>
</dbReference>
<evidence type="ECO:0000313" key="3">
    <source>
        <dbReference type="Proteomes" id="UP000001056"/>
    </source>
</evidence>
<gene>
    <name evidence="2" type="ORF">CHGG_10726</name>
</gene>
<dbReference type="STRING" id="306901.Q2GMS8"/>